<comment type="caution">
    <text evidence="1">The sequence shown here is derived from an EMBL/GenBank/DDBJ whole genome shotgun (WGS) entry which is preliminary data.</text>
</comment>
<sequence length="89" mass="10265">MNELVRVDNKEISKCREAQKEYALKNGAPYFAPSDGVCWKCNRNIYQNYEICDFDGIYIYKQISDGYSLNRASSELITGCPHCSRSYCD</sequence>
<evidence type="ECO:0000313" key="2">
    <source>
        <dbReference type="Proteomes" id="UP000015688"/>
    </source>
</evidence>
<dbReference type="GeneID" id="67472528"/>
<proteinExistence type="predicted"/>
<accession>T4VPQ2</accession>
<reference evidence="1 2" key="1">
    <citation type="submission" date="2013-06" db="EMBL/GenBank/DDBJ databases">
        <authorList>
            <person name="Walk S."/>
            <person name="Aronoff D."/>
            <person name="Young V.Y."/>
            <person name="Marsh J."/>
            <person name="Harrison L."/>
            <person name="Daugherty S.C."/>
            <person name="Shefchek K.A."/>
            <person name="Hine E.E."/>
            <person name="Tallon L.J."/>
            <person name="Sadzewicz L.K."/>
            <person name="Rasko D.A."/>
        </authorList>
    </citation>
    <scope>NUCLEOTIDE SEQUENCE [LARGE SCALE GENOMIC DNA]</scope>
    <source>
        <strain evidence="1 2">ATCC 638</strain>
    </source>
</reference>
<dbReference type="EMBL" id="AVNC01000015">
    <property type="protein sequence ID" value="EQK42736.1"/>
    <property type="molecule type" value="Genomic_DNA"/>
</dbReference>
<dbReference type="RefSeq" id="WP_021432851.1">
    <property type="nucleotide sequence ID" value="NZ_AVNC01000015.1"/>
</dbReference>
<dbReference type="PATRIC" id="fig|1233171.3.peg.1571"/>
<name>T4VPQ2_PARBF</name>
<protein>
    <submittedName>
        <fullName evidence="1">Uncharacterized protein</fullName>
    </submittedName>
</protein>
<dbReference type="Proteomes" id="UP000015688">
    <property type="component" value="Unassembled WGS sequence"/>
</dbReference>
<dbReference type="AlphaFoldDB" id="T4VPQ2"/>
<evidence type="ECO:0000313" key="1">
    <source>
        <dbReference type="EMBL" id="EQK42736.1"/>
    </source>
</evidence>
<organism evidence="1 2">
    <name type="scientific">Paraclostridium bifermentans ATCC 638 = DSM 14991</name>
    <dbReference type="NCBI Taxonomy" id="1233171"/>
    <lineage>
        <taxon>Bacteria</taxon>
        <taxon>Bacillati</taxon>
        <taxon>Bacillota</taxon>
        <taxon>Clostridia</taxon>
        <taxon>Peptostreptococcales</taxon>
        <taxon>Peptostreptococcaceae</taxon>
        <taxon>Paraclostridium</taxon>
    </lineage>
</organism>
<gene>
    <name evidence="1" type="ORF">C672_1680</name>
</gene>